<dbReference type="AlphaFoldDB" id="I3Z993"/>
<keyword evidence="2" id="KW-0472">Membrane</keyword>
<keyword evidence="2" id="KW-1133">Transmembrane helix</keyword>
<dbReference type="STRING" id="866536.Belba_3304"/>
<protein>
    <submittedName>
        <fullName evidence="3">Uncharacterized protein</fullName>
    </submittedName>
</protein>
<dbReference type="HOGENOM" id="CLU_1264874_0_0_10"/>
<evidence type="ECO:0000256" key="2">
    <source>
        <dbReference type="SAM" id="Phobius"/>
    </source>
</evidence>
<keyword evidence="4" id="KW-1185">Reference proteome</keyword>
<evidence type="ECO:0000313" key="3">
    <source>
        <dbReference type="EMBL" id="AFL85811.1"/>
    </source>
</evidence>
<dbReference type="PATRIC" id="fig|866536.3.peg.3423"/>
<dbReference type="KEGG" id="bbd:Belba_3304"/>
<gene>
    <name evidence="3" type="ordered locus">Belba_3304</name>
</gene>
<reference evidence="4" key="1">
    <citation type="submission" date="2012-06" db="EMBL/GenBank/DDBJ databases">
        <title>The complete genome of Belliella baltica DSM 15883.</title>
        <authorList>
            <person name="Lucas S."/>
            <person name="Copeland A."/>
            <person name="Lapidus A."/>
            <person name="Goodwin L."/>
            <person name="Pitluck S."/>
            <person name="Peters L."/>
            <person name="Mikhailova N."/>
            <person name="Davenport K."/>
            <person name="Kyrpides N."/>
            <person name="Mavromatis K."/>
            <person name="Pagani I."/>
            <person name="Ivanova N."/>
            <person name="Ovchinnikova G."/>
            <person name="Zeytun A."/>
            <person name="Detter J.C."/>
            <person name="Han C."/>
            <person name="Land M."/>
            <person name="Hauser L."/>
            <person name="Markowitz V."/>
            <person name="Cheng J.-F."/>
            <person name="Hugenholtz P."/>
            <person name="Woyke T."/>
            <person name="Wu D."/>
            <person name="Tindall B."/>
            <person name="Pomrenke H."/>
            <person name="Brambilla E."/>
            <person name="Klenk H.-P."/>
            <person name="Eisen J.A."/>
        </authorList>
    </citation>
    <scope>NUCLEOTIDE SEQUENCE [LARGE SCALE GENOMIC DNA]</scope>
    <source>
        <strain evidence="4">DSM 15883 / CIP 108006 / LMG 21964 / BA134</strain>
    </source>
</reference>
<sequence length="218" mass="24880">MNEQELQVTLKDIQDVMVSMDGRMQQIEKQQSEAKDYSAELASINGKLEHIVKDETLAGLKASMSKLATASSNLVTAISEQQIMQETLIKEFPQKMKTEIVHRFTGRQQPYIITGIALVFITISSLLASVQLWRNNLALQSSDIKIRTVKLIYPKVFLDVDTFYHESPKKLAAWVEQEEARLFAIIKAEEAARQSKEKAERATERLNRLKKQKNKNSK</sequence>
<dbReference type="EMBL" id="CP003281">
    <property type="protein sequence ID" value="AFL85811.1"/>
    <property type="molecule type" value="Genomic_DNA"/>
</dbReference>
<feature type="transmembrane region" description="Helical" evidence="2">
    <location>
        <begin position="111"/>
        <end position="133"/>
    </location>
</feature>
<dbReference type="Proteomes" id="UP000006050">
    <property type="component" value="Chromosome"/>
</dbReference>
<dbReference type="eggNOG" id="ENOG5033TNX">
    <property type="taxonomic scope" value="Bacteria"/>
</dbReference>
<dbReference type="RefSeq" id="WP_014773748.1">
    <property type="nucleotide sequence ID" value="NC_018010.1"/>
</dbReference>
<organism evidence="3 4">
    <name type="scientific">Belliella baltica (strain DSM 15883 / CIP 108006 / LMG 21964 / BA134)</name>
    <dbReference type="NCBI Taxonomy" id="866536"/>
    <lineage>
        <taxon>Bacteria</taxon>
        <taxon>Pseudomonadati</taxon>
        <taxon>Bacteroidota</taxon>
        <taxon>Cytophagia</taxon>
        <taxon>Cytophagales</taxon>
        <taxon>Cyclobacteriaceae</taxon>
        <taxon>Belliella</taxon>
    </lineage>
</organism>
<evidence type="ECO:0000313" key="4">
    <source>
        <dbReference type="Proteomes" id="UP000006050"/>
    </source>
</evidence>
<keyword evidence="2" id="KW-0812">Transmembrane</keyword>
<feature type="compositionally biased region" description="Basic residues" evidence="1">
    <location>
        <begin position="208"/>
        <end position="218"/>
    </location>
</feature>
<dbReference type="OrthoDB" id="707690at2"/>
<feature type="region of interest" description="Disordered" evidence="1">
    <location>
        <begin position="192"/>
        <end position="218"/>
    </location>
</feature>
<feature type="compositionally biased region" description="Basic and acidic residues" evidence="1">
    <location>
        <begin position="192"/>
        <end position="207"/>
    </location>
</feature>
<evidence type="ECO:0000256" key="1">
    <source>
        <dbReference type="SAM" id="MobiDB-lite"/>
    </source>
</evidence>
<accession>I3Z993</accession>
<name>I3Z993_BELBD</name>
<proteinExistence type="predicted"/>